<evidence type="ECO:0000256" key="1">
    <source>
        <dbReference type="SAM" id="MobiDB-lite"/>
    </source>
</evidence>
<sequence length="81" mass="9406">MKTSGDEGSTYFWTRTKMFGTLKNYQEMRQSLWAYNMEYMHHEQPPVYFGEWEASWGADPLALGNDQDADSNPPECPSMLC</sequence>
<organism evidence="2">
    <name type="scientific">Guillardia theta (strain CCMP2712)</name>
    <name type="common">Cryptophyte</name>
    <dbReference type="NCBI Taxonomy" id="905079"/>
    <lineage>
        <taxon>Eukaryota</taxon>
        <taxon>Cryptophyceae</taxon>
        <taxon>Pyrenomonadales</taxon>
        <taxon>Geminigeraceae</taxon>
        <taxon>Guillardia</taxon>
    </lineage>
</organism>
<dbReference type="RefSeq" id="XP_005831835.1">
    <property type="nucleotide sequence ID" value="XM_005831778.1"/>
</dbReference>
<protein>
    <submittedName>
        <fullName evidence="2 3">Uncharacterized protein</fullName>
    </submittedName>
</protein>
<keyword evidence="4" id="KW-1185">Reference proteome</keyword>
<dbReference type="Proteomes" id="UP000011087">
    <property type="component" value="Unassembled WGS sequence"/>
</dbReference>
<dbReference type="AlphaFoldDB" id="L1J9U2"/>
<evidence type="ECO:0000313" key="4">
    <source>
        <dbReference type="Proteomes" id="UP000011087"/>
    </source>
</evidence>
<name>L1J9U2_GUITC</name>
<dbReference type="HOGENOM" id="CLU_2578935_0_0_1"/>
<dbReference type="EMBL" id="JH993002">
    <property type="protein sequence ID" value="EKX44855.1"/>
    <property type="molecule type" value="Genomic_DNA"/>
</dbReference>
<dbReference type="EnsemblProtists" id="EKX44855">
    <property type="protein sequence ID" value="EKX44855"/>
    <property type="gene ID" value="GUITHDRAFT_109278"/>
</dbReference>
<accession>L1J9U2</accession>
<dbReference type="KEGG" id="gtt:GUITHDRAFT_109278"/>
<reference evidence="2 4" key="1">
    <citation type="journal article" date="2012" name="Nature">
        <title>Algal genomes reveal evolutionary mosaicism and the fate of nucleomorphs.</title>
        <authorList>
            <consortium name="DOE Joint Genome Institute"/>
            <person name="Curtis B.A."/>
            <person name="Tanifuji G."/>
            <person name="Burki F."/>
            <person name="Gruber A."/>
            <person name="Irimia M."/>
            <person name="Maruyama S."/>
            <person name="Arias M.C."/>
            <person name="Ball S.G."/>
            <person name="Gile G.H."/>
            <person name="Hirakawa Y."/>
            <person name="Hopkins J.F."/>
            <person name="Kuo A."/>
            <person name="Rensing S.A."/>
            <person name="Schmutz J."/>
            <person name="Symeonidi A."/>
            <person name="Elias M."/>
            <person name="Eveleigh R.J."/>
            <person name="Herman E.K."/>
            <person name="Klute M.J."/>
            <person name="Nakayama T."/>
            <person name="Obornik M."/>
            <person name="Reyes-Prieto A."/>
            <person name="Armbrust E.V."/>
            <person name="Aves S.J."/>
            <person name="Beiko R.G."/>
            <person name="Coutinho P."/>
            <person name="Dacks J.B."/>
            <person name="Durnford D.G."/>
            <person name="Fast N.M."/>
            <person name="Green B.R."/>
            <person name="Grisdale C.J."/>
            <person name="Hempel F."/>
            <person name="Henrissat B."/>
            <person name="Hoppner M.P."/>
            <person name="Ishida K."/>
            <person name="Kim E."/>
            <person name="Koreny L."/>
            <person name="Kroth P.G."/>
            <person name="Liu Y."/>
            <person name="Malik S.B."/>
            <person name="Maier U.G."/>
            <person name="McRose D."/>
            <person name="Mock T."/>
            <person name="Neilson J.A."/>
            <person name="Onodera N.T."/>
            <person name="Poole A.M."/>
            <person name="Pritham E.J."/>
            <person name="Richards T.A."/>
            <person name="Rocap G."/>
            <person name="Roy S.W."/>
            <person name="Sarai C."/>
            <person name="Schaack S."/>
            <person name="Shirato S."/>
            <person name="Slamovits C.H."/>
            <person name="Spencer D.F."/>
            <person name="Suzuki S."/>
            <person name="Worden A.Z."/>
            <person name="Zauner S."/>
            <person name="Barry K."/>
            <person name="Bell C."/>
            <person name="Bharti A.K."/>
            <person name="Crow J.A."/>
            <person name="Grimwood J."/>
            <person name="Kramer R."/>
            <person name="Lindquist E."/>
            <person name="Lucas S."/>
            <person name="Salamov A."/>
            <person name="McFadden G.I."/>
            <person name="Lane C.E."/>
            <person name="Keeling P.J."/>
            <person name="Gray M.W."/>
            <person name="Grigoriev I.V."/>
            <person name="Archibald J.M."/>
        </authorList>
    </citation>
    <scope>NUCLEOTIDE SEQUENCE</scope>
    <source>
        <strain evidence="2 4">CCMP2712</strain>
    </source>
</reference>
<reference evidence="3" key="3">
    <citation type="submission" date="2016-03" db="UniProtKB">
        <authorList>
            <consortium name="EnsemblProtists"/>
        </authorList>
    </citation>
    <scope>IDENTIFICATION</scope>
</reference>
<dbReference type="GeneID" id="17301453"/>
<feature type="region of interest" description="Disordered" evidence="1">
    <location>
        <begin position="61"/>
        <end position="81"/>
    </location>
</feature>
<gene>
    <name evidence="2" type="ORF">GUITHDRAFT_109278</name>
</gene>
<reference evidence="4" key="2">
    <citation type="submission" date="2012-11" db="EMBL/GenBank/DDBJ databases">
        <authorList>
            <person name="Kuo A."/>
            <person name="Curtis B.A."/>
            <person name="Tanifuji G."/>
            <person name="Burki F."/>
            <person name="Gruber A."/>
            <person name="Irimia M."/>
            <person name="Maruyama S."/>
            <person name="Arias M.C."/>
            <person name="Ball S.G."/>
            <person name="Gile G.H."/>
            <person name="Hirakawa Y."/>
            <person name="Hopkins J.F."/>
            <person name="Rensing S.A."/>
            <person name="Schmutz J."/>
            <person name="Symeonidi A."/>
            <person name="Elias M."/>
            <person name="Eveleigh R.J."/>
            <person name="Herman E.K."/>
            <person name="Klute M.J."/>
            <person name="Nakayama T."/>
            <person name="Obornik M."/>
            <person name="Reyes-Prieto A."/>
            <person name="Armbrust E.V."/>
            <person name="Aves S.J."/>
            <person name="Beiko R.G."/>
            <person name="Coutinho P."/>
            <person name="Dacks J.B."/>
            <person name="Durnford D.G."/>
            <person name="Fast N.M."/>
            <person name="Green B.R."/>
            <person name="Grisdale C."/>
            <person name="Hempe F."/>
            <person name="Henrissat B."/>
            <person name="Hoppner M.P."/>
            <person name="Ishida K.-I."/>
            <person name="Kim E."/>
            <person name="Koreny L."/>
            <person name="Kroth P.G."/>
            <person name="Liu Y."/>
            <person name="Malik S.-B."/>
            <person name="Maier U.G."/>
            <person name="McRose D."/>
            <person name="Mock T."/>
            <person name="Neilson J.A."/>
            <person name="Onodera N.T."/>
            <person name="Poole A.M."/>
            <person name="Pritham E.J."/>
            <person name="Richards T.A."/>
            <person name="Rocap G."/>
            <person name="Roy S.W."/>
            <person name="Sarai C."/>
            <person name="Schaack S."/>
            <person name="Shirato S."/>
            <person name="Slamovits C.H."/>
            <person name="Spencer D.F."/>
            <person name="Suzuki S."/>
            <person name="Worden A.Z."/>
            <person name="Zauner S."/>
            <person name="Barry K."/>
            <person name="Bell C."/>
            <person name="Bharti A.K."/>
            <person name="Crow J.A."/>
            <person name="Grimwood J."/>
            <person name="Kramer R."/>
            <person name="Lindquist E."/>
            <person name="Lucas S."/>
            <person name="Salamov A."/>
            <person name="McFadden G.I."/>
            <person name="Lane C.E."/>
            <person name="Keeling P.J."/>
            <person name="Gray M.W."/>
            <person name="Grigoriev I.V."/>
            <person name="Archibald J.M."/>
        </authorList>
    </citation>
    <scope>NUCLEOTIDE SEQUENCE</scope>
    <source>
        <strain evidence="4">CCMP2712</strain>
    </source>
</reference>
<evidence type="ECO:0000313" key="2">
    <source>
        <dbReference type="EMBL" id="EKX44855.1"/>
    </source>
</evidence>
<dbReference type="PaxDb" id="55529-EKX44855"/>
<evidence type="ECO:0000313" key="3">
    <source>
        <dbReference type="EnsemblProtists" id="EKX44855"/>
    </source>
</evidence>
<proteinExistence type="predicted"/>